<dbReference type="RefSeq" id="WP_421758171.1">
    <property type="nucleotide sequence ID" value="NZ_CACRTX010000009.1"/>
</dbReference>
<sequence>MNKRSNNLGREEIIIEKAFVRRPKVPWSKDVQRFLRFLQDQQINYVPKPLGFDQEEHELVSFVPGEVYDQPLPDELYTDEVLCLVTERLRDFHDRSVGFLERLTGEEQWMLEYSGPTEVMCHNDFAPYNMTIVDGEPFGLFDFDTVRPGSRLWDVSYAAYRWVPLYFDGNSRLSETQCHRLKLFVDTYRLSNNDRVQIVDCLIDRLCALVAFMSRKGEEGNGNFQKNIDEGHLVKYQYDIQRLKENKSQVIEWIKIEG</sequence>
<dbReference type="SUPFAM" id="SSF56112">
    <property type="entry name" value="Protein kinase-like (PK-like)"/>
    <property type="match status" value="1"/>
</dbReference>
<name>A0A6N3DKR4_ENTCA</name>
<accession>A0A6N3DKR4</accession>
<proteinExistence type="predicted"/>
<dbReference type="Gene3D" id="3.90.1200.10">
    <property type="match status" value="1"/>
</dbReference>
<gene>
    <name evidence="2" type="ORF">ECLFYP2_02919</name>
</gene>
<dbReference type="InterPro" id="IPR002575">
    <property type="entry name" value="Aminoglycoside_PTrfase"/>
</dbReference>
<evidence type="ECO:0000259" key="1">
    <source>
        <dbReference type="Pfam" id="PF01636"/>
    </source>
</evidence>
<dbReference type="EMBL" id="CACRTX010000009">
    <property type="protein sequence ID" value="VYU27918.1"/>
    <property type="molecule type" value="Genomic_DNA"/>
</dbReference>
<feature type="domain" description="Aminoglycoside phosphotransferase" evidence="1">
    <location>
        <begin position="99"/>
        <end position="163"/>
    </location>
</feature>
<dbReference type="Pfam" id="PF01636">
    <property type="entry name" value="APH"/>
    <property type="match status" value="1"/>
</dbReference>
<dbReference type="GO" id="GO:0016740">
    <property type="term" value="F:transferase activity"/>
    <property type="evidence" value="ECO:0007669"/>
    <property type="project" value="UniProtKB-KW"/>
</dbReference>
<protein>
    <submittedName>
        <fullName evidence="2">Phosphotransferase enzyme family protein</fullName>
    </submittedName>
</protein>
<dbReference type="AlphaFoldDB" id="A0A6N3DKR4"/>
<organism evidence="2">
    <name type="scientific">Enterococcus casseliflavus</name>
    <name type="common">Enterococcus flavescens</name>
    <dbReference type="NCBI Taxonomy" id="37734"/>
    <lineage>
        <taxon>Bacteria</taxon>
        <taxon>Bacillati</taxon>
        <taxon>Bacillota</taxon>
        <taxon>Bacilli</taxon>
        <taxon>Lactobacillales</taxon>
        <taxon>Enterococcaceae</taxon>
        <taxon>Enterococcus</taxon>
    </lineage>
</organism>
<evidence type="ECO:0000313" key="2">
    <source>
        <dbReference type="EMBL" id="VYU27918.1"/>
    </source>
</evidence>
<dbReference type="InterPro" id="IPR011009">
    <property type="entry name" value="Kinase-like_dom_sf"/>
</dbReference>
<keyword evidence="2" id="KW-0808">Transferase</keyword>
<reference evidence="2" key="1">
    <citation type="submission" date="2019-11" db="EMBL/GenBank/DDBJ databases">
        <authorList>
            <person name="Feng L."/>
        </authorList>
    </citation>
    <scope>NUCLEOTIDE SEQUENCE</scope>
    <source>
        <strain evidence="2">ECasseliflavusLFYP2</strain>
    </source>
</reference>